<dbReference type="SMART" id="SM00487">
    <property type="entry name" value="DEXDc"/>
    <property type="match status" value="1"/>
</dbReference>
<dbReference type="PROSITE" id="PS51194">
    <property type="entry name" value="HELICASE_CTER"/>
    <property type="match status" value="1"/>
</dbReference>
<proteinExistence type="predicted"/>
<keyword evidence="1 5" id="KW-0378">Hydrolase</keyword>
<feature type="region of interest" description="Disordered" evidence="2">
    <location>
        <begin position="851"/>
        <end position="880"/>
    </location>
</feature>
<keyword evidence="5" id="KW-0067">ATP-binding</keyword>
<dbReference type="EMBL" id="CP141615">
    <property type="protein sequence ID" value="WRP18795.1"/>
    <property type="molecule type" value="Genomic_DNA"/>
</dbReference>
<dbReference type="Gene3D" id="3.40.50.10810">
    <property type="entry name" value="Tandem AAA-ATPase domain"/>
    <property type="match status" value="1"/>
</dbReference>
<dbReference type="GO" id="GO:0004386">
    <property type="term" value="F:helicase activity"/>
    <property type="evidence" value="ECO:0007669"/>
    <property type="project" value="UniProtKB-KW"/>
</dbReference>
<dbReference type="PANTHER" id="PTHR10799">
    <property type="entry name" value="SNF2/RAD54 HELICASE FAMILY"/>
    <property type="match status" value="1"/>
</dbReference>
<evidence type="ECO:0000256" key="1">
    <source>
        <dbReference type="ARBA" id="ARBA00022801"/>
    </source>
</evidence>
<keyword evidence="5" id="KW-0547">Nucleotide-binding</keyword>
<evidence type="ECO:0000256" key="2">
    <source>
        <dbReference type="SAM" id="MobiDB-lite"/>
    </source>
</evidence>
<organism evidence="5 6">
    <name type="scientific">Carboxydichorda subterranea</name>
    <dbReference type="NCBI Taxonomy" id="3109565"/>
    <lineage>
        <taxon>Bacteria</taxon>
        <taxon>Bacillati</taxon>
        <taxon>Bacillota</taxon>
        <taxon>Limnochordia</taxon>
        <taxon>Limnochordales</taxon>
        <taxon>Geochordaceae</taxon>
        <taxon>Carboxydichorda</taxon>
    </lineage>
</organism>
<feature type="region of interest" description="Disordered" evidence="2">
    <location>
        <begin position="262"/>
        <end position="286"/>
    </location>
</feature>
<dbReference type="InterPro" id="IPR027417">
    <property type="entry name" value="P-loop_NTPase"/>
</dbReference>
<dbReference type="CDD" id="cd18012">
    <property type="entry name" value="DEXQc_arch_SWI2_SNF2"/>
    <property type="match status" value="1"/>
</dbReference>
<dbReference type="Gene3D" id="3.40.50.300">
    <property type="entry name" value="P-loop containing nucleotide triphosphate hydrolases"/>
    <property type="match status" value="1"/>
</dbReference>
<feature type="compositionally biased region" description="Gly residues" evidence="2">
    <location>
        <begin position="543"/>
        <end position="554"/>
    </location>
</feature>
<dbReference type="SUPFAM" id="SSF52540">
    <property type="entry name" value="P-loop containing nucleoside triphosphate hydrolases"/>
    <property type="match status" value="2"/>
</dbReference>
<dbReference type="InterPro" id="IPR049730">
    <property type="entry name" value="SNF2/RAD54-like_C"/>
</dbReference>
<evidence type="ECO:0000313" key="5">
    <source>
        <dbReference type="EMBL" id="WRP18795.1"/>
    </source>
</evidence>
<dbReference type="Pfam" id="PF12419">
    <property type="entry name" value="DUF3670"/>
    <property type="match status" value="1"/>
</dbReference>
<reference evidence="5 6" key="1">
    <citation type="journal article" date="2024" name="Front. Microbiol.">
        <title>Novel thermophilic genera Geochorda gen. nov. and Carboxydochorda gen. nov. from the deep terrestrial subsurface reveal the ecophysiological diversity in the class Limnochordia.</title>
        <authorList>
            <person name="Karnachuk O.V."/>
            <person name="Lukina A.P."/>
            <person name="Avakyan M.R."/>
            <person name="Kadnikov V.V."/>
            <person name="Begmatov S."/>
            <person name="Beletsky A.V."/>
            <person name="Vlasova K.G."/>
            <person name="Novikov A.A."/>
            <person name="Shcherbakova V.A."/>
            <person name="Mardanov A.V."/>
            <person name="Ravin N.V."/>
        </authorList>
    </citation>
    <scope>NUCLEOTIDE SEQUENCE [LARGE SCALE GENOMIC DNA]</scope>
    <source>
        <strain evidence="5 6">L945</strain>
    </source>
</reference>
<gene>
    <name evidence="5" type="ORF">U7230_07330</name>
</gene>
<dbReference type="SMART" id="SM00490">
    <property type="entry name" value="HELICc"/>
    <property type="match status" value="1"/>
</dbReference>
<keyword evidence="5" id="KW-0347">Helicase</keyword>
<feature type="region of interest" description="Disordered" evidence="2">
    <location>
        <begin position="543"/>
        <end position="568"/>
    </location>
</feature>
<dbReference type="InterPro" id="IPR000330">
    <property type="entry name" value="SNF2_N"/>
</dbReference>
<dbReference type="RefSeq" id="WP_324718067.1">
    <property type="nucleotide sequence ID" value="NZ_CP141615.1"/>
</dbReference>
<dbReference type="InterPro" id="IPR022138">
    <property type="entry name" value="DUF3670"/>
</dbReference>
<sequence>MPTLEAAWDTRFLRIWTAPSPAGSVQDGEDRRRHGARPVELPVQQALAWLAKWPADRSGVARIPWTPPGGATVQAVAGPSVRYWAEVARFALELAAAQQFVPYLTATGEARWYPARFSPDQVRRVRAFAAAMPPECRSAAPSTPAAELLLDFLSAALDATVRQALAAAAPERADLGGFQPARSPSRRLAQRAADDEAVREWVAALTRSAEPPSSENGKARSRLRRDRQDGAARQRLRSALHAWLRPLFEEPEAEFRTCFRLVPPGTPSTPGGPETSGDVPSPAGGEPACGDQPWLVQFVLQAKDDPSLLVEAPRVWQERSSTLAYLRRRWRNPQERLLADLGRASRLFPPLQRSLQEPRPTGCPLSTDEAYRFLREWAPALEQAGFGVLIPGWWRKPERPALRLTARSAAGPSASRSAGLGREGLVQFHWEVALGGQVIPADEFRRLARLKLPLVQVRGQWVELDPAQVQQTLQMLERHAVREGTVADLARIFLSGSVPSGSVEGPASYAPGDGAGAIEVRSIRADPALTKVLERLRALAGHGNGGTAGQGGVQSNGRGARQGTADGAALPAVPQPAAFAGQLRPYQLQGLAWLWWLDSAGLGACLADDMGLGKTVQIIALLLHERQEQAAGDGAGPARVGPTLIVCPMSVVGNWQREIERFGPTLRVLVHHGPQRLTGRRFARAAAASDVVITTYGLVHRDLEALQAVRWHRVVLDEAQNIKNPSARQSQAARALPAARRIALTGTPIENRLSELWSIMHFLNPGYLGSAQGFHRRFAIPIERYGDERQAAVLRHLVRPFVLRRLKTDPRVVQDLPEKMEMKVFCPLTPEQATLYQAVVDDLMQELESIEGTPAQPPGDDGAGETGGGQPGEAAGAPPGIRRRGVVLAALTKLKQICDHPALFLQDDSALEGHNGEARSGKLARLAEMLDELLAAGDRALVFTQFASMGSLLERYLPARLGQPVLFLHGGTPKRKRDELVAAFQGGEAPVLVASLKAGGVGLNLTAANHVFHFDRWWNPAVEDQATDRAFRIGQRRNVQVHKFICQGTLEERIDQLMERKRGLADRIVGAGEQWLTELTNAQLRELLRLSADAIGGDERD</sequence>
<dbReference type="PROSITE" id="PS51192">
    <property type="entry name" value="HELICASE_ATP_BIND_1"/>
    <property type="match status" value="1"/>
</dbReference>
<feature type="domain" description="Helicase C-terminal" evidence="4">
    <location>
        <begin position="925"/>
        <end position="1080"/>
    </location>
</feature>
<name>A0ABZ1C1T6_9FIRM</name>
<feature type="compositionally biased region" description="Low complexity" evidence="2">
    <location>
        <begin position="268"/>
        <end position="277"/>
    </location>
</feature>
<dbReference type="CDD" id="cd18793">
    <property type="entry name" value="SF2_C_SNF"/>
    <property type="match status" value="1"/>
</dbReference>
<dbReference type="EC" id="3.6.4.-" evidence="5"/>
<dbReference type="InterPro" id="IPR001650">
    <property type="entry name" value="Helicase_C-like"/>
</dbReference>
<evidence type="ECO:0000259" key="4">
    <source>
        <dbReference type="PROSITE" id="PS51194"/>
    </source>
</evidence>
<dbReference type="Pfam" id="PF00176">
    <property type="entry name" value="SNF2-rel_dom"/>
    <property type="match status" value="1"/>
</dbReference>
<keyword evidence="6" id="KW-1185">Reference proteome</keyword>
<evidence type="ECO:0000259" key="3">
    <source>
        <dbReference type="PROSITE" id="PS51192"/>
    </source>
</evidence>
<feature type="domain" description="Helicase ATP-binding" evidence="3">
    <location>
        <begin position="595"/>
        <end position="766"/>
    </location>
</feature>
<dbReference type="Proteomes" id="UP001332192">
    <property type="component" value="Chromosome"/>
</dbReference>
<evidence type="ECO:0000313" key="6">
    <source>
        <dbReference type="Proteomes" id="UP001332192"/>
    </source>
</evidence>
<accession>A0ABZ1C1T6</accession>
<dbReference type="InterPro" id="IPR038718">
    <property type="entry name" value="SNF2-like_sf"/>
</dbReference>
<feature type="region of interest" description="Disordered" evidence="2">
    <location>
        <begin position="204"/>
        <end position="231"/>
    </location>
</feature>
<dbReference type="InterPro" id="IPR014001">
    <property type="entry name" value="Helicase_ATP-bd"/>
</dbReference>
<dbReference type="Pfam" id="PF00271">
    <property type="entry name" value="Helicase_C"/>
    <property type="match status" value="1"/>
</dbReference>
<dbReference type="GO" id="GO:0016787">
    <property type="term" value="F:hydrolase activity"/>
    <property type="evidence" value="ECO:0007669"/>
    <property type="project" value="UniProtKB-KW"/>
</dbReference>
<protein>
    <submittedName>
        <fullName evidence="5">DEAD/DEAH box helicase</fullName>
        <ecNumber evidence="5">3.6.4.-</ecNumber>
    </submittedName>
</protein>